<dbReference type="InterPro" id="IPR027417">
    <property type="entry name" value="P-loop_NTPase"/>
</dbReference>
<dbReference type="AlphaFoldDB" id="A0A5S9ILX6"/>
<dbReference type="EMBL" id="AP019860">
    <property type="protein sequence ID" value="BBM84144.1"/>
    <property type="molecule type" value="Genomic_DNA"/>
</dbReference>
<dbReference type="SMART" id="SM00490">
    <property type="entry name" value="HELICc"/>
    <property type="match status" value="1"/>
</dbReference>
<dbReference type="InterPro" id="IPR022138">
    <property type="entry name" value="DUF3670"/>
</dbReference>
<dbReference type="CDD" id="cd18012">
    <property type="entry name" value="DEXQc_arch_SWI2_SNF2"/>
    <property type="match status" value="1"/>
</dbReference>
<gene>
    <name evidence="4" type="ORF">UABAM_02500</name>
</gene>
<protein>
    <submittedName>
        <fullName evidence="4">Helicase HelZ</fullName>
    </submittedName>
</protein>
<dbReference type="PROSITE" id="PS51192">
    <property type="entry name" value="HELICASE_ATP_BIND_1"/>
    <property type="match status" value="1"/>
</dbReference>
<dbReference type="SUPFAM" id="SSF52540">
    <property type="entry name" value="P-loop containing nucleoside triphosphate hydrolases"/>
    <property type="match status" value="2"/>
</dbReference>
<dbReference type="Pfam" id="PF00271">
    <property type="entry name" value="Helicase_C"/>
    <property type="match status" value="1"/>
</dbReference>
<accession>A0A5S9ILX6</accession>
<dbReference type="PANTHER" id="PTHR10799">
    <property type="entry name" value="SNF2/RAD54 HELICASE FAMILY"/>
    <property type="match status" value="1"/>
</dbReference>
<keyword evidence="4" id="KW-0067">ATP-binding</keyword>
<keyword evidence="1" id="KW-0378">Hydrolase</keyword>
<dbReference type="Gene3D" id="3.40.50.300">
    <property type="entry name" value="P-loop containing nucleotide triphosphate hydrolases"/>
    <property type="match status" value="1"/>
</dbReference>
<feature type="domain" description="Helicase C-terminal" evidence="3">
    <location>
        <begin position="717"/>
        <end position="877"/>
    </location>
</feature>
<dbReference type="PROSITE" id="PS51194">
    <property type="entry name" value="HELICASE_CTER"/>
    <property type="match status" value="1"/>
</dbReference>
<dbReference type="Gene3D" id="3.40.50.10810">
    <property type="entry name" value="Tandem AAA-ATPase domain"/>
    <property type="match status" value="1"/>
</dbReference>
<sequence>MTNSQLDAVILCDGSIALEWITSSGVVDKNAQKLQQQIYTVFQKNVAQALISLGFSDENTSLSPSLEFWKSFAHTFTKKLIQTPDLETIRDKVNIELLPQEIGYLLRTAPFMIGYEYLHEDLLRSLWSQLNKELQKEIRKHKGTVAALIKSYEPDAHLLGRVYFHLVENPHSSDYPFAFLATYSTRLANESKSKHIPLKFALKEYAHSDRDMLQLLATIETAAEKSALVHGLLQSGEIFHPLGWKANEALTFLREVAIYEQSGILCRIPNWWRKSSAGIQLGIKVGSSTPSRVGMASLLSFNVQLLLDGKVISASEARKILEESQGLAYLKGKWIEVNHEKLQKILSVFEKAQQVTKNNGMTLQEALHIQLGIKKFFGITTYDNILTIENGQWLDSVVTKLQKPESIQTTCPGRNFKATLRGYQQHGLNWLHFLHSLQFGACLADDMGLGKTIQIIAFINSIKSTENKKAHLLVVPASLLANWQNEIERFAPSLTYFIAHSSSNADVNKTTKSADFLNSYDIVITTYALVQRYPWLQNHSWQYVILDEAQAIKNPGTKQTKAVKKLKCYNRIALTGTPIENKLGDLWSLYDFINPGLLGSIGEFTSFAKELKSEGYTRLKKIISPYLLRRLKTDKSIISDLPDKIEMKVYASLSKKQILLYKQLVGGLAKAIKKAEGKHRRGIILGSLIKFKQLCNHPGQYLDNGDYAEKDSGKFAQLNEICQTIHAKREKVLVFTQFKEIAPALHDFLTTVFGREGLILHGGTAVKKRKSLIERFQSSEYVPFFILSVKAAGVGLNLTAANHVIHFDRWWNPAVENQATDRAFRIGQKKKVVVHKFITKGTIEEKIDAMLEDKLSLSQKIIESSGENWISQMDDQQMLDMFKLRL</sequence>
<keyword evidence="4" id="KW-0347">Helicase</keyword>
<evidence type="ECO:0000313" key="5">
    <source>
        <dbReference type="Proteomes" id="UP000326354"/>
    </source>
</evidence>
<dbReference type="Pfam" id="PF12419">
    <property type="entry name" value="DUF3670"/>
    <property type="match status" value="1"/>
</dbReference>
<dbReference type="Proteomes" id="UP000326354">
    <property type="component" value="Chromosome"/>
</dbReference>
<evidence type="ECO:0000256" key="1">
    <source>
        <dbReference type="ARBA" id="ARBA00022801"/>
    </source>
</evidence>
<keyword evidence="5" id="KW-1185">Reference proteome</keyword>
<dbReference type="SMART" id="SM00487">
    <property type="entry name" value="DEXDc"/>
    <property type="match status" value="1"/>
</dbReference>
<dbReference type="GO" id="GO:0016787">
    <property type="term" value="F:hydrolase activity"/>
    <property type="evidence" value="ECO:0007669"/>
    <property type="project" value="UniProtKB-KW"/>
</dbReference>
<dbReference type="InterPro" id="IPR000330">
    <property type="entry name" value="SNF2_N"/>
</dbReference>
<evidence type="ECO:0000259" key="3">
    <source>
        <dbReference type="PROSITE" id="PS51194"/>
    </source>
</evidence>
<dbReference type="GO" id="GO:0004386">
    <property type="term" value="F:helicase activity"/>
    <property type="evidence" value="ECO:0007669"/>
    <property type="project" value="UniProtKB-KW"/>
</dbReference>
<evidence type="ECO:0000313" key="4">
    <source>
        <dbReference type="EMBL" id="BBM84144.1"/>
    </source>
</evidence>
<dbReference type="InterPro" id="IPR038718">
    <property type="entry name" value="SNF2-like_sf"/>
</dbReference>
<dbReference type="CDD" id="cd18793">
    <property type="entry name" value="SF2_C_SNF"/>
    <property type="match status" value="1"/>
</dbReference>
<dbReference type="InterPro" id="IPR014001">
    <property type="entry name" value="Helicase_ATP-bd"/>
</dbReference>
<dbReference type="InterPro" id="IPR049730">
    <property type="entry name" value="SNF2/RAD54-like_C"/>
</dbReference>
<dbReference type="KEGG" id="uam:UABAM_02500"/>
<organism evidence="4 5">
    <name type="scientific">Uabimicrobium amorphum</name>
    <dbReference type="NCBI Taxonomy" id="2596890"/>
    <lineage>
        <taxon>Bacteria</taxon>
        <taxon>Pseudomonadati</taxon>
        <taxon>Planctomycetota</taxon>
        <taxon>Candidatus Uabimicrobiia</taxon>
        <taxon>Candidatus Uabimicrobiales</taxon>
        <taxon>Candidatus Uabimicrobiaceae</taxon>
        <taxon>Candidatus Uabimicrobium</taxon>
    </lineage>
</organism>
<dbReference type="GO" id="GO:0005524">
    <property type="term" value="F:ATP binding"/>
    <property type="evidence" value="ECO:0007669"/>
    <property type="project" value="InterPro"/>
</dbReference>
<proteinExistence type="predicted"/>
<evidence type="ECO:0000259" key="2">
    <source>
        <dbReference type="PROSITE" id="PS51192"/>
    </source>
</evidence>
<name>A0A5S9ILX6_UABAM</name>
<dbReference type="InterPro" id="IPR001650">
    <property type="entry name" value="Helicase_C-like"/>
</dbReference>
<dbReference type="RefSeq" id="WP_151968317.1">
    <property type="nucleotide sequence ID" value="NZ_AP019860.1"/>
</dbReference>
<feature type="domain" description="Helicase ATP-binding" evidence="2">
    <location>
        <begin position="432"/>
        <end position="596"/>
    </location>
</feature>
<dbReference type="Pfam" id="PF00176">
    <property type="entry name" value="SNF2-rel_dom"/>
    <property type="match status" value="1"/>
</dbReference>
<keyword evidence="4" id="KW-0547">Nucleotide-binding</keyword>
<reference evidence="4 5" key="1">
    <citation type="submission" date="2019-08" db="EMBL/GenBank/DDBJ databases">
        <title>Complete genome sequence of Candidatus Uab amorphum.</title>
        <authorList>
            <person name="Shiratori T."/>
            <person name="Suzuki S."/>
            <person name="Kakizawa Y."/>
            <person name="Ishida K."/>
        </authorList>
    </citation>
    <scope>NUCLEOTIDE SEQUENCE [LARGE SCALE GENOMIC DNA]</scope>
    <source>
        <strain evidence="4 5">SRT547</strain>
    </source>
</reference>
<dbReference type="OrthoDB" id="9814088at2"/>